<organism evidence="3 4">
    <name type="scientific">Martelella lutilitoris</name>
    <dbReference type="NCBI Taxonomy" id="2583532"/>
    <lineage>
        <taxon>Bacteria</taxon>
        <taxon>Pseudomonadati</taxon>
        <taxon>Pseudomonadota</taxon>
        <taxon>Alphaproteobacteria</taxon>
        <taxon>Hyphomicrobiales</taxon>
        <taxon>Aurantimonadaceae</taxon>
        <taxon>Martelella</taxon>
    </lineage>
</organism>
<gene>
    <name evidence="3" type="ORF">FF124_17800</name>
</gene>
<accession>A0A5C4JP61</accession>
<dbReference type="Gene3D" id="2.70.98.70">
    <property type="match status" value="1"/>
</dbReference>
<dbReference type="InterPro" id="IPR012480">
    <property type="entry name" value="Hepar_II_III_C"/>
</dbReference>
<evidence type="ECO:0000256" key="1">
    <source>
        <dbReference type="ARBA" id="ARBA00004196"/>
    </source>
</evidence>
<dbReference type="EMBL" id="VCLB01000010">
    <property type="protein sequence ID" value="TNB46379.1"/>
    <property type="molecule type" value="Genomic_DNA"/>
</dbReference>
<feature type="domain" description="Heparinase II/III-like C-terminal" evidence="2">
    <location>
        <begin position="328"/>
        <end position="570"/>
    </location>
</feature>
<dbReference type="Gene3D" id="1.50.10.100">
    <property type="entry name" value="Chondroitin AC/alginate lyase"/>
    <property type="match status" value="1"/>
</dbReference>
<dbReference type="OrthoDB" id="9787373at2"/>
<sequence>MHRRVTNNRQGAPLGLPVPEIGRFASLYCREAFVRSSRLVRSATPPLPGFLSGRRASRLLVAPTDLRIADPLEGEDLLAGRFALAGAVLETNGRPPFSFEMPSLAFERELAGFSWLRHLRTRRGEEANIFARAAVLSFMRRHRSAKGTSWETEIAVRRLNAWLCHSTVILKGADTGFYRRFVDQIARHERILRRRYATLPRDAVRLQTATALAMAAISLDMSDHRKREAARRLDDELEKQILPDGGHISRSPDALVSLLLRLLPLRQTYINLDQTLPKRLVASIDRAYAAVNFFRHRDGDLALFNGTGLVPGTALSALLRYDETGGSVFRALPHSGFDRLQAGRTTLIADTGRPLSVHLSKTAHAGALSFEMSAGQNRFIVNTGVPLAADEATIRLARTTAAHSAVSIDDSSAMRFSRSAFLGPVAAGGIRQVTHERDMDENGHDRLIMRHDGYLARYGLMLERTLTLSPDGTEITGSDGFRGKNGALPAEGDETVAIARFHLHPAIWTMQEDDDTIFMTAHDNESWLFSAPGCAPVLEDGVFFAASAGKTASRQIVIAWTIGDRPDIRWRLNRLS</sequence>
<comment type="subcellular location">
    <subcellularLocation>
        <location evidence="1">Cell envelope</location>
    </subcellularLocation>
</comment>
<keyword evidence="4" id="KW-1185">Reference proteome</keyword>
<evidence type="ECO:0000313" key="4">
    <source>
        <dbReference type="Proteomes" id="UP000307874"/>
    </source>
</evidence>
<dbReference type="Proteomes" id="UP000307874">
    <property type="component" value="Unassembled WGS sequence"/>
</dbReference>
<dbReference type="Pfam" id="PF07940">
    <property type="entry name" value="Hepar_II_III_C"/>
    <property type="match status" value="1"/>
</dbReference>
<proteinExistence type="predicted"/>
<comment type="caution">
    <text evidence="3">The sequence shown here is derived from an EMBL/GenBank/DDBJ whole genome shotgun (WGS) entry which is preliminary data.</text>
</comment>
<dbReference type="InterPro" id="IPR008929">
    <property type="entry name" value="Chondroitin_lyas"/>
</dbReference>
<dbReference type="GO" id="GO:0016829">
    <property type="term" value="F:lyase activity"/>
    <property type="evidence" value="ECO:0007669"/>
    <property type="project" value="InterPro"/>
</dbReference>
<dbReference type="GO" id="GO:0030313">
    <property type="term" value="C:cell envelope"/>
    <property type="evidence" value="ECO:0007669"/>
    <property type="project" value="UniProtKB-SubCell"/>
</dbReference>
<reference evidence="3 4" key="1">
    <citation type="submission" date="2019-06" db="EMBL/GenBank/DDBJ databases">
        <title>Martelella lutilitoris sp. nov., isolated from a tidal mudflat.</title>
        <authorList>
            <person name="Kim Y.-J."/>
        </authorList>
    </citation>
    <scope>NUCLEOTIDE SEQUENCE [LARGE SCALE GENOMIC DNA]</scope>
    <source>
        <strain evidence="3 4">GH2-6</strain>
    </source>
</reference>
<evidence type="ECO:0000259" key="2">
    <source>
        <dbReference type="Pfam" id="PF07940"/>
    </source>
</evidence>
<dbReference type="AlphaFoldDB" id="A0A5C4JP61"/>
<name>A0A5C4JP61_9HYPH</name>
<evidence type="ECO:0000313" key="3">
    <source>
        <dbReference type="EMBL" id="TNB46379.1"/>
    </source>
</evidence>
<protein>
    <submittedName>
        <fullName evidence="3">Heparinase</fullName>
    </submittedName>
</protein>